<evidence type="ECO:0000256" key="2">
    <source>
        <dbReference type="ARBA" id="ARBA00022679"/>
    </source>
</evidence>
<dbReference type="InterPro" id="IPR015424">
    <property type="entry name" value="PyrdxlP-dep_Trfase"/>
</dbReference>
<dbReference type="InterPro" id="IPR050087">
    <property type="entry name" value="AON_synthase_class-II"/>
</dbReference>
<evidence type="ECO:0000313" key="4">
    <source>
        <dbReference type="EMBL" id="KPJ73010.1"/>
    </source>
</evidence>
<keyword evidence="2" id="KW-0808">Transferase</keyword>
<dbReference type="Pfam" id="PF00155">
    <property type="entry name" value="Aminotran_1_2"/>
    <property type="match status" value="1"/>
</dbReference>
<dbReference type="Gene3D" id="3.90.1150.10">
    <property type="entry name" value="Aspartate Aminotransferase, domain 1"/>
    <property type="match status" value="1"/>
</dbReference>
<comment type="caution">
    <text evidence="4">The sequence shown here is derived from an EMBL/GenBank/DDBJ whole genome shotgun (WGS) entry which is preliminary data.</text>
</comment>
<feature type="domain" description="Aminotransferase class I/classII large" evidence="3">
    <location>
        <begin position="104"/>
        <end position="348"/>
    </location>
</feature>
<dbReference type="InterPro" id="IPR015422">
    <property type="entry name" value="PyrdxlP-dep_Trfase_small"/>
</dbReference>
<dbReference type="PANTHER" id="PTHR13693">
    <property type="entry name" value="CLASS II AMINOTRANSFERASE/8-AMINO-7-OXONONANOATE SYNTHASE"/>
    <property type="match status" value="1"/>
</dbReference>
<proteinExistence type="predicted"/>
<organism evidence="4 5">
    <name type="scientific">candidate division TA06 bacterium DG_78</name>
    <dbReference type="NCBI Taxonomy" id="1703772"/>
    <lineage>
        <taxon>Bacteria</taxon>
        <taxon>Bacteria division TA06</taxon>
    </lineage>
</organism>
<dbReference type="InterPro" id="IPR004839">
    <property type="entry name" value="Aminotransferase_I/II_large"/>
</dbReference>
<dbReference type="GO" id="GO:0016740">
    <property type="term" value="F:transferase activity"/>
    <property type="evidence" value="ECO:0007669"/>
    <property type="project" value="UniProtKB-KW"/>
</dbReference>
<protein>
    <recommendedName>
        <fullName evidence="3">Aminotransferase class I/classII large domain-containing protein</fullName>
    </recommendedName>
</protein>
<comment type="cofactor">
    <cofactor evidence="1">
        <name>pyridoxal 5'-phosphate</name>
        <dbReference type="ChEBI" id="CHEBI:597326"/>
    </cofactor>
</comment>
<sequence length="362" mass="41440">MKPYQTHLFEGKIITPGFLSLEPIFVYENKRYLNFLNLDCLYRKNNEYLRETAKTSIESEGIASSQGSLSDLQRIMSEIKRFESLLLFPDEISAFFAIFSICGPETAYFVDYETSASVNAVLQHRHVQYYNHNDLDQLTNLMSAEKGKVIIIDGLYEWIGSISPANELVKIARDNECIIIVNEINSFGLVGRDGRGFIDLFNLYDQINIEIGSFSKFLGGFGCYVGTKKYLINKIKENITNIHKPLPQFMVAVNCAALEFIKQGKLSKNITEKLWKHSRYSISRLKQLGFKTSSETPIVVISFNNDEEAEELKKRLLLEQVIVARNKERIRVCLSVEHSKDDIDYCIGKFELIGKELGIIHQ</sequence>
<gene>
    <name evidence="4" type="ORF">AMJ52_04480</name>
</gene>
<dbReference type="EMBL" id="LJNI01000045">
    <property type="protein sequence ID" value="KPJ73010.1"/>
    <property type="molecule type" value="Genomic_DNA"/>
</dbReference>
<reference evidence="4 5" key="1">
    <citation type="journal article" date="2015" name="Microbiome">
        <title>Genomic resolution of linkages in carbon, nitrogen, and sulfur cycling among widespread estuary sediment bacteria.</title>
        <authorList>
            <person name="Baker B.J."/>
            <person name="Lazar C.S."/>
            <person name="Teske A.P."/>
            <person name="Dick G.J."/>
        </authorList>
    </citation>
    <scope>NUCLEOTIDE SEQUENCE [LARGE SCALE GENOMIC DNA]</scope>
    <source>
        <strain evidence="4">DG_78</strain>
    </source>
</reference>
<dbReference type="Proteomes" id="UP000051012">
    <property type="component" value="Unassembled WGS sequence"/>
</dbReference>
<dbReference type="InterPro" id="IPR015421">
    <property type="entry name" value="PyrdxlP-dep_Trfase_major"/>
</dbReference>
<evidence type="ECO:0000313" key="5">
    <source>
        <dbReference type="Proteomes" id="UP000051012"/>
    </source>
</evidence>
<dbReference type="SUPFAM" id="SSF53383">
    <property type="entry name" value="PLP-dependent transferases"/>
    <property type="match status" value="1"/>
</dbReference>
<accession>A0A0S7YE19</accession>
<evidence type="ECO:0000256" key="1">
    <source>
        <dbReference type="ARBA" id="ARBA00001933"/>
    </source>
</evidence>
<dbReference type="AlphaFoldDB" id="A0A0S7YE19"/>
<dbReference type="Gene3D" id="3.40.640.10">
    <property type="entry name" value="Type I PLP-dependent aspartate aminotransferase-like (Major domain)"/>
    <property type="match status" value="1"/>
</dbReference>
<evidence type="ECO:0000259" key="3">
    <source>
        <dbReference type="Pfam" id="PF00155"/>
    </source>
</evidence>
<name>A0A0S7YE19_UNCT6</name>
<dbReference type="GO" id="GO:0030170">
    <property type="term" value="F:pyridoxal phosphate binding"/>
    <property type="evidence" value="ECO:0007669"/>
    <property type="project" value="InterPro"/>
</dbReference>